<organism evidence="1 2">
    <name type="scientific">Trueperella bernardiae</name>
    <dbReference type="NCBI Taxonomy" id="59561"/>
    <lineage>
        <taxon>Bacteria</taxon>
        <taxon>Bacillati</taxon>
        <taxon>Actinomycetota</taxon>
        <taxon>Actinomycetes</taxon>
        <taxon>Actinomycetales</taxon>
        <taxon>Actinomycetaceae</taxon>
        <taxon>Trueperella</taxon>
    </lineage>
</organism>
<dbReference type="OrthoDB" id="3676510at2"/>
<evidence type="ECO:0008006" key="3">
    <source>
        <dbReference type="Google" id="ProtNLM"/>
    </source>
</evidence>
<dbReference type="Proteomes" id="UP000054404">
    <property type="component" value="Unassembled WGS sequence"/>
</dbReference>
<dbReference type="EMBL" id="LNIZ01000004">
    <property type="protein sequence ID" value="KTF04110.1"/>
    <property type="molecule type" value="Genomic_DNA"/>
</dbReference>
<comment type="caution">
    <text evidence="1">The sequence shown here is derived from an EMBL/GenBank/DDBJ whole genome shotgun (WGS) entry which is preliminary data.</text>
</comment>
<evidence type="ECO:0000313" key="2">
    <source>
        <dbReference type="Proteomes" id="UP000054404"/>
    </source>
</evidence>
<proteinExistence type="predicted"/>
<dbReference type="AlphaFoldDB" id="A0A0W1KKI6"/>
<dbReference type="PATRIC" id="fig|59561.3.peg.1076"/>
<reference evidence="1 2" key="1">
    <citation type="submission" date="2015-11" db="EMBL/GenBank/DDBJ databases">
        <title>Draft Genome Sequence of the Type Strain Trueperella bernardiae LCDC 89-0504T, Isolated from Blood Culture.</title>
        <authorList>
            <person name="Bernier A.-M."/>
            <person name="Bernard K."/>
        </authorList>
    </citation>
    <scope>NUCLEOTIDE SEQUENCE [LARGE SCALE GENOMIC DNA]</scope>
    <source>
        <strain evidence="1 2">LCDC 89-0504</strain>
    </source>
</reference>
<dbReference type="STRING" id="59561.AQZ59_01086"/>
<sequence>MTTTWQKMLHLGDPAFTATVLARKARDRGYDWKVIQWARTPVHSSPLATKAHRAARGLAWEVRFAATRARYPLIHLHSALALPHVKWALRTYALHLHGTDIRTQQYKPAYRARILAAIDGAAVVYYSTPDLRAHVVPHRADAILVPVPVAASTTPLGTPAPGLAGRDYVFFASRWEDVKGGQNQIDFARELRRELGDSTAIVGIDWGPNSGQARAAGVELIPKQAYPDYLATIAGARLAIGQQSGIMGASELDSLDLNVPLVMALNPDWYDGSAPSLLSPPVLGGTAVDPADVATLARLTRDALENPTPADTHAWVQRHHSPSAALDIVLEGYAHYL</sequence>
<protein>
    <recommendedName>
        <fullName evidence="3">Glycosyltransferase subfamily 4-like N-terminal domain-containing protein</fullName>
    </recommendedName>
</protein>
<dbReference type="Gene3D" id="3.40.50.2000">
    <property type="entry name" value="Glycogen Phosphorylase B"/>
    <property type="match status" value="2"/>
</dbReference>
<evidence type="ECO:0000313" key="1">
    <source>
        <dbReference type="EMBL" id="KTF04110.1"/>
    </source>
</evidence>
<dbReference type="SUPFAM" id="SSF53756">
    <property type="entry name" value="UDP-Glycosyltransferase/glycogen phosphorylase"/>
    <property type="match status" value="1"/>
</dbReference>
<accession>A0A0W1KKI6</accession>
<dbReference type="RefSeq" id="WP_148132424.1">
    <property type="nucleotide sequence ID" value="NZ_CAUPHE010000041.1"/>
</dbReference>
<keyword evidence="2" id="KW-1185">Reference proteome</keyword>
<gene>
    <name evidence="1" type="ORF">AQZ59_01086</name>
</gene>
<name>A0A0W1KKI6_9ACTO</name>